<keyword evidence="4" id="KW-1185">Reference proteome</keyword>
<gene>
    <name evidence="3" type="ORF">EK21DRAFT_76308</name>
</gene>
<accession>A0A9P4H0D3</accession>
<evidence type="ECO:0000256" key="2">
    <source>
        <dbReference type="SAM" id="Phobius"/>
    </source>
</evidence>
<proteinExistence type="predicted"/>
<dbReference type="AlphaFoldDB" id="A0A9P4H0D3"/>
<protein>
    <submittedName>
        <fullName evidence="3">Uncharacterized protein</fullName>
    </submittedName>
</protein>
<dbReference type="OrthoDB" id="5421765at2759"/>
<comment type="caution">
    <text evidence="3">The sequence shown here is derived from an EMBL/GenBank/DDBJ whole genome shotgun (WGS) entry which is preliminary data.</text>
</comment>
<dbReference type="EMBL" id="ML978264">
    <property type="protein sequence ID" value="KAF2025511.1"/>
    <property type="molecule type" value="Genomic_DNA"/>
</dbReference>
<evidence type="ECO:0000313" key="3">
    <source>
        <dbReference type="EMBL" id="KAF2025511.1"/>
    </source>
</evidence>
<keyword evidence="2" id="KW-0812">Transmembrane</keyword>
<feature type="region of interest" description="Disordered" evidence="1">
    <location>
        <begin position="61"/>
        <end position="83"/>
    </location>
</feature>
<dbReference type="Proteomes" id="UP000799777">
    <property type="component" value="Unassembled WGS sequence"/>
</dbReference>
<name>A0A9P4H0D3_9PLEO</name>
<sequence>MLAVPVDGATSTFGGLEISAKLSPAEILFRRPNPTPTPSTTPSLSAVLTTTSTTETMNKVTSIEGSSTPSATASMPAKSNSHTGVTNGATAGIAIGCLVAGALIAGLFFSFCLGKRKSLRAQDYEASSTALVSQEKGFASKTMSLGSGSPTAAPGIGTLPLPLEDKAITGEISKISNSIKNHVQSYYHTGRVSSGVLDFDDLQAIGDGLPLSVGTLSTLLGNSATREIALRFCIAWVICARMHPDADSNTSLLPREIAACSQKIASTNQGPGVHNTRLPRWRAMTAELLQSSYVRDLFDTSDSRNTSIQKALTALDNILQPYADSRMDNLQRQRNLEEILKRSALFAFTLFSQPSVWDFDWKVDQSVKSGELCVFPALVQLSDETGQAVEPPRPYSEALIRRLDV</sequence>
<reference evidence="3" key="1">
    <citation type="journal article" date="2020" name="Stud. Mycol.">
        <title>101 Dothideomycetes genomes: a test case for predicting lifestyles and emergence of pathogens.</title>
        <authorList>
            <person name="Haridas S."/>
            <person name="Albert R."/>
            <person name="Binder M."/>
            <person name="Bloem J."/>
            <person name="Labutti K."/>
            <person name="Salamov A."/>
            <person name="Andreopoulos B."/>
            <person name="Baker S."/>
            <person name="Barry K."/>
            <person name="Bills G."/>
            <person name="Bluhm B."/>
            <person name="Cannon C."/>
            <person name="Castanera R."/>
            <person name="Culley D."/>
            <person name="Daum C."/>
            <person name="Ezra D."/>
            <person name="Gonzalez J."/>
            <person name="Henrissat B."/>
            <person name="Kuo A."/>
            <person name="Liang C."/>
            <person name="Lipzen A."/>
            <person name="Lutzoni F."/>
            <person name="Magnuson J."/>
            <person name="Mondo S."/>
            <person name="Nolan M."/>
            <person name="Ohm R."/>
            <person name="Pangilinan J."/>
            <person name="Park H.-J."/>
            <person name="Ramirez L."/>
            <person name="Alfaro M."/>
            <person name="Sun H."/>
            <person name="Tritt A."/>
            <person name="Yoshinaga Y."/>
            <person name="Zwiers L.-H."/>
            <person name="Turgeon B."/>
            <person name="Goodwin S."/>
            <person name="Spatafora J."/>
            <person name="Crous P."/>
            <person name="Grigoriev I."/>
        </authorList>
    </citation>
    <scope>NUCLEOTIDE SEQUENCE</scope>
    <source>
        <strain evidence="3">CBS 110217</strain>
    </source>
</reference>
<evidence type="ECO:0000313" key="4">
    <source>
        <dbReference type="Proteomes" id="UP000799777"/>
    </source>
</evidence>
<keyword evidence="2" id="KW-0472">Membrane</keyword>
<feature type="transmembrane region" description="Helical" evidence="2">
    <location>
        <begin position="89"/>
        <end position="113"/>
    </location>
</feature>
<keyword evidence="2" id="KW-1133">Transmembrane helix</keyword>
<organism evidence="3 4">
    <name type="scientific">Setomelanomma holmii</name>
    <dbReference type="NCBI Taxonomy" id="210430"/>
    <lineage>
        <taxon>Eukaryota</taxon>
        <taxon>Fungi</taxon>
        <taxon>Dikarya</taxon>
        <taxon>Ascomycota</taxon>
        <taxon>Pezizomycotina</taxon>
        <taxon>Dothideomycetes</taxon>
        <taxon>Pleosporomycetidae</taxon>
        <taxon>Pleosporales</taxon>
        <taxon>Pleosporineae</taxon>
        <taxon>Phaeosphaeriaceae</taxon>
        <taxon>Setomelanomma</taxon>
    </lineage>
</organism>
<evidence type="ECO:0000256" key="1">
    <source>
        <dbReference type="SAM" id="MobiDB-lite"/>
    </source>
</evidence>
<feature type="compositionally biased region" description="Low complexity" evidence="1">
    <location>
        <begin position="61"/>
        <end position="79"/>
    </location>
</feature>